<feature type="transmembrane region" description="Helical" evidence="1">
    <location>
        <begin position="65"/>
        <end position="88"/>
    </location>
</feature>
<feature type="transmembrane region" description="Helical" evidence="1">
    <location>
        <begin position="152"/>
        <end position="176"/>
    </location>
</feature>
<keyword evidence="1" id="KW-1133">Transmembrane helix</keyword>
<accession>M0IKB9</accession>
<reference evidence="2 3" key="1">
    <citation type="journal article" date="2014" name="PLoS Genet.">
        <title>Phylogenetically driven sequencing of extremely halophilic archaea reveals strategies for static and dynamic osmo-response.</title>
        <authorList>
            <person name="Becker E.A."/>
            <person name="Seitzer P.M."/>
            <person name="Tritt A."/>
            <person name="Larsen D."/>
            <person name="Krusor M."/>
            <person name="Yao A.I."/>
            <person name="Wu D."/>
            <person name="Madern D."/>
            <person name="Eisen J.A."/>
            <person name="Darling A.E."/>
            <person name="Facciotti M.T."/>
        </authorList>
    </citation>
    <scope>NUCLEOTIDE SEQUENCE [LARGE SCALE GENOMIC DNA]</scope>
    <source>
        <strain evidence="2 3">ATCC BAA-1512</strain>
    </source>
</reference>
<proteinExistence type="predicted"/>
<feature type="transmembrane region" description="Helical" evidence="1">
    <location>
        <begin position="188"/>
        <end position="207"/>
    </location>
</feature>
<organism evidence="2 3">
    <name type="scientific">Haloferax mucosum ATCC BAA-1512</name>
    <dbReference type="NCBI Taxonomy" id="662479"/>
    <lineage>
        <taxon>Archaea</taxon>
        <taxon>Methanobacteriati</taxon>
        <taxon>Methanobacteriota</taxon>
        <taxon>Stenosarchaea group</taxon>
        <taxon>Halobacteria</taxon>
        <taxon>Halobacteriales</taxon>
        <taxon>Haloferacaceae</taxon>
        <taxon>Haloferax</taxon>
    </lineage>
</organism>
<evidence type="ECO:0000256" key="1">
    <source>
        <dbReference type="SAM" id="Phobius"/>
    </source>
</evidence>
<dbReference type="Pfam" id="PF12679">
    <property type="entry name" value="ABC2_membrane_2"/>
    <property type="match status" value="1"/>
</dbReference>
<gene>
    <name evidence="2" type="ORF">C440_06427</name>
</gene>
<dbReference type="AlphaFoldDB" id="M0IKB9"/>
<keyword evidence="3" id="KW-1185">Reference proteome</keyword>
<dbReference type="GO" id="GO:0140359">
    <property type="term" value="F:ABC-type transporter activity"/>
    <property type="evidence" value="ECO:0007669"/>
    <property type="project" value="InterPro"/>
</dbReference>
<comment type="caution">
    <text evidence="2">The sequence shown here is derived from an EMBL/GenBank/DDBJ whole genome shotgun (WGS) entry which is preliminary data.</text>
</comment>
<keyword evidence="1" id="KW-0472">Membrane</keyword>
<keyword evidence="1" id="KW-0812">Transmembrane</keyword>
<name>M0IKB9_9EURY</name>
<dbReference type="PANTHER" id="PTHR43471">
    <property type="entry name" value="ABC TRANSPORTER PERMEASE"/>
    <property type="match status" value="1"/>
</dbReference>
<feature type="transmembrane region" description="Helical" evidence="1">
    <location>
        <begin position="118"/>
        <end position="146"/>
    </location>
</feature>
<evidence type="ECO:0000313" key="3">
    <source>
        <dbReference type="Proteomes" id="UP000011550"/>
    </source>
</evidence>
<dbReference type="STRING" id="662479.C440_06427"/>
<dbReference type="EMBL" id="AOLN01000010">
    <property type="protein sequence ID" value="ELZ95904.1"/>
    <property type="molecule type" value="Genomic_DNA"/>
</dbReference>
<protein>
    <submittedName>
        <fullName evidence="2">Nitrite/nitrate reduction protein</fullName>
    </submittedName>
</protein>
<dbReference type="GO" id="GO:0005886">
    <property type="term" value="C:plasma membrane"/>
    <property type="evidence" value="ECO:0007669"/>
    <property type="project" value="UniProtKB-SubCell"/>
</dbReference>
<feature type="transmembrane region" description="Helical" evidence="1">
    <location>
        <begin position="39"/>
        <end position="59"/>
    </location>
</feature>
<dbReference type="PANTHER" id="PTHR43471:SF1">
    <property type="entry name" value="ABC TRANSPORTER PERMEASE PROTEIN NOSY-RELATED"/>
    <property type="match status" value="1"/>
</dbReference>
<sequence>MSVINQTKYVIVDTYSPMRWYPLARKEFSDLSRSKGLRLFGLVLIISSYFSIGGPAYVADALGPNQIIAAFQTPVTLFAGFAAILVSYRSVIGECESGSIKFVSGMPQRRYEILTGKIVGRTAALCVPLLVTFVFVSLLGVIQHGIFSLSQFVLFSLLSILYVFTIICVGTAISAVANTSLQAATASFGYYILFILGWIDLLSYQVFSAITGTPVNPLEPPASELLFSIHRATPIGAYNVLTNSVLDVGNSASWVTGVIADQLPNITSNALVVGLVFDGSQSAILATPLALGILALWISVPLLVSGYVFQRADLA</sequence>
<dbReference type="Proteomes" id="UP000011550">
    <property type="component" value="Unassembled WGS sequence"/>
</dbReference>
<evidence type="ECO:0000313" key="2">
    <source>
        <dbReference type="EMBL" id="ELZ95904.1"/>
    </source>
</evidence>
<feature type="transmembrane region" description="Helical" evidence="1">
    <location>
        <begin position="283"/>
        <end position="309"/>
    </location>
</feature>